<evidence type="ECO:0000313" key="3">
    <source>
        <dbReference type="Proteomes" id="UP000294881"/>
    </source>
</evidence>
<sequence length="257" mass="27627">MKPKDRTNARPRLTGVCAAAAAKSWRRRIANPAPRANAGAPYQYQNVRQAPGREPLPRSSGLDEPGRRALQPCATTRAWGCVFSCTRTDGRQAARAVLPCQPPAFLPFPPCPPPFPCPLSPARMRAGTRTAGSLRTGRGCGHGRRTTDGSSGSAARLPLYIAKQNPYERPRIFHVRGFCEKRWRGSRRECVKSAILRPSSEPDRPGALALRRLRAQGGLASPDPSCGRPDPPGAGSGGRGALTLHFPGGAGRHDRSF</sequence>
<dbReference type="Proteomes" id="UP000294881">
    <property type="component" value="Unassembled WGS sequence"/>
</dbReference>
<gene>
    <name evidence="2" type="ORF">EV666_11179</name>
</gene>
<organism evidence="2 3">
    <name type="scientific">Camelimonas lactis</name>
    <dbReference type="NCBI Taxonomy" id="659006"/>
    <lineage>
        <taxon>Bacteria</taxon>
        <taxon>Pseudomonadati</taxon>
        <taxon>Pseudomonadota</taxon>
        <taxon>Alphaproteobacteria</taxon>
        <taxon>Hyphomicrobiales</taxon>
        <taxon>Chelatococcaceae</taxon>
        <taxon>Camelimonas</taxon>
    </lineage>
</organism>
<feature type="region of interest" description="Disordered" evidence="1">
    <location>
        <begin position="216"/>
        <end position="257"/>
    </location>
</feature>
<evidence type="ECO:0000313" key="2">
    <source>
        <dbReference type="EMBL" id="TCO11804.1"/>
    </source>
</evidence>
<feature type="compositionally biased region" description="Low complexity" evidence="1">
    <location>
        <begin position="30"/>
        <end position="41"/>
    </location>
</feature>
<name>A0A4R2GQF1_9HYPH</name>
<evidence type="ECO:0000256" key="1">
    <source>
        <dbReference type="SAM" id="MobiDB-lite"/>
    </source>
</evidence>
<keyword evidence="3" id="KW-1185">Reference proteome</keyword>
<feature type="region of interest" description="Disordered" evidence="1">
    <location>
        <begin position="28"/>
        <end position="69"/>
    </location>
</feature>
<accession>A0A4R2GQF1</accession>
<comment type="caution">
    <text evidence="2">The sequence shown here is derived from an EMBL/GenBank/DDBJ whole genome shotgun (WGS) entry which is preliminary data.</text>
</comment>
<reference evidence="2 3" key="1">
    <citation type="submission" date="2019-03" db="EMBL/GenBank/DDBJ databases">
        <title>Genomic Encyclopedia of Type Strains, Phase IV (KMG-IV): sequencing the most valuable type-strain genomes for metagenomic binning, comparative biology and taxonomic classification.</title>
        <authorList>
            <person name="Goeker M."/>
        </authorList>
    </citation>
    <scope>NUCLEOTIDE SEQUENCE [LARGE SCALE GENOMIC DNA]</scope>
    <source>
        <strain evidence="2 3">DSM 22958</strain>
    </source>
</reference>
<dbReference type="EMBL" id="SLWL01000011">
    <property type="protein sequence ID" value="TCO11804.1"/>
    <property type="molecule type" value="Genomic_DNA"/>
</dbReference>
<feature type="region of interest" description="Disordered" evidence="1">
    <location>
        <begin position="130"/>
        <end position="152"/>
    </location>
</feature>
<protein>
    <submittedName>
        <fullName evidence="2">Uncharacterized protein</fullName>
    </submittedName>
</protein>
<proteinExistence type="predicted"/>
<dbReference type="AlphaFoldDB" id="A0A4R2GQF1"/>